<dbReference type="Gene3D" id="2.60.120.200">
    <property type="match status" value="1"/>
</dbReference>
<keyword evidence="6" id="KW-0732">Signal</keyword>
<dbReference type="PANTHER" id="PTHR10963">
    <property type="entry name" value="GLYCOSYL HYDROLASE-RELATED"/>
    <property type="match status" value="1"/>
</dbReference>
<protein>
    <recommendedName>
        <fullName evidence="3">endo-1,3(4)-beta-glucanase</fullName>
        <ecNumber evidence="3">3.2.1.6</ecNumber>
    </recommendedName>
</protein>
<evidence type="ECO:0000256" key="2">
    <source>
        <dbReference type="ARBA" id="ARBA00006865"/>
    </source>
</evidence>
<name>A0A2B7YT00_POLH7</name>
<comment type="catalytic activity">
    <reaction evidence="1">
        <text>Endohydrolysis of (1-&gt;3)- or (1-&gt;4)-linkages in beta-D-glucans when the glucose residue whose reducing group is involved in the linkage to be hydrolyzed is itself substituted at C-3.</text>
        <dbReference type="EC" id="3.2.1.6"/>
    </reaction>
</comment>
<evidence type="ECO:0000313" key="9">
    <source>
        <dbReference type="Proteomes" id="UP000224634"/>
    </source>
</evidence>
<keyword evidence="9" id="KW-1185">Reference proteome</keyword>
<keyword evidence="4" id="KW-0378">Hydrolase</keyword>
<dbReference type="FunFam" id="2.60.120.200:FF:000114">
    <property type="entry name" value="Probable endo-1,3(4)-beta-glucanase NFIA_089530"/>
    <property type="match status" value="1"/>
</dbReference>
<comment type="caution">
    <text evidence="8">The sequence shown here is derived from an EMBL/GenBank/DDBJ whole genome shotgun (WGS) entry which is preliminary data.</text>
</comment>
<feature type="signal peptide" evidence="6">
    <location>
        <begin position="1"/>
        <end position="18"/>
    </location>
</feature>
<comment type="similarity">
    <text evidence="2">Belongs to the glycosyl hydrolase 16 family.</text>
</comment>
<dbReference type="CDD" id="cd02181">
    <property type="entry name" value="GH16_fungal_Lam16A_glucanase"/>
    <property type="match status" value="1"/>
</dbReference>
<evidence type="ECO:0000256" key="4">
    <source>
        <dbReference type="ARBA" id="ARBA00022801"/>
    </source>
</evidence>
<dbReference type="AlphaFoldDB" id="A0A2B7YT00"/>
<keyword evidence="5" id="KW-0326">Glycosidase</keyword>
<dbReference type="EC" id="3.2.1.6" evidence="3"/>
<evidence type="ECO:0000256" key="1">
    <source>
        <dbReference type="ARBA" id="ARBA00000124"/>
    </source>
</evidence>
<dbReference type="PANTHER" id="PTHR10963:SF24">
    <property type="entry name" value="GLYCOSIDASE C21B10.07-RELATED"/>
    <property type="match status" value="1"/>
</dbReference>
<dbReference type="SUPFAM" id="SSF49899">
    <property type="entry name" value="Concanavalin A-like lectins/glucanases"/>
    <property type="match status" value="1"/>
</dbReference>
<feature type="chain" id="PRO_5013151901" description="endo-1,3(4)-beta-glucanase" evidence="6">
    <location>
        <begin position="19"/>
        <end position="315"/>
    </location>
</feature>
<dbReference type="InterPro" id="IPR000757">
    <property type="entry name" value="Beta-glucanase-like"/>
</dbReference>
<sequence>MSSLLYILLFTLVQRALAQYQLVDDYSGDNFFPQFDFFSGADPTHGIVKYVTESDARQRGLISTPNGVAHMGVDSTNVVGDEGRPSVRIESKKAYNKGLIIADFAHVPGSACGTWPAFWTYGPGWPNGGEIDIYEGVHMTSENGMALHTGPGCSVNPTAGFSGQMITDDCYVSAPDQAANQGCQIDSNNPSSFGTALNDIGGGVFATEWTAQGIKIWFFPRSGIPADIANKQPNPAGWGTAAGYFAGNCNFDTMFVDQRIVFDTTFCGDWAGNVWNTEPECRSKAPSCNEFVKGNPTAFAQSYWDVNHVRVYQNA</sequence>
<dbReference type="GO" id="GO:0052861">
    <property type="term" value="F:endo-1,3(4)-beta-glucanase activity"/>
    <property type="evidence" value="ECO:0007669"/>
    <property type="project" value="UniProtKB-EC"/>
</dbReference>
<feature type="domain" description="GH16" evidence="7">
    <location>
        <begin position="25"/>
        <end position="279"/>
    </location>
</feature>
<evidence type="ECO:0000259" key="7">
    <source>
        <dbReference type="PROSITE" id="PS51762"/>
    </source>
</evidence>
<evidence type="ECO:0000256" key="5">
    <source>
        <dbReference type="ARBA" id="ARBA00023295"/>
    </source>
</evidence>
<evidence type="ECO:0000256" key="6">
    <source>
        <dbReference type="SAM" id="SignalP"/>
    </source>
</evidence>
<dbReference type="STRING" id="1447883.A0A2B7YT00"/>
<gene>
    <name evidence="8" type="ORF">AJ80_01121</name>
</gene>
<dbReference type="InterPro" id="IPR013320">
    <property type="entry name" value="ConA-like_dom_sf"/>
</dbReference>
<dbReference type="GO" id="GO:0009251">
    <property type="term" value="P:glucan catabolic process"/>
    <property type="evidence" value="ECO:0007669"/>
    <property type="project" value="TreeGrafter"/>
</dbReference>
<dbReference type="OrthoDB" id="192832at2759"/>
<dbReference type="PROSITE" id="PS51762">
    <property type="entry name" value="GH16_2"/>
    <property type="match status" value="1"/>
</dbReference>
<proteinExistence type="inferred from homology"/>
<evidence type="ECO:0000256" key="3">
    <source>
        <dbReference type="ARBA" id="ARBA00012599"/>
    </source>
</evidence>
<evidence type="ECO:0000313" key="8">
    <source>
        <dbReference type="EMBL" id="PGH27164.1"/>
    </source>
</evidence>
<dbReference type="Pfam" id="PF26113">
    <property type="entry name" value="GH16_XgeA"/>
    <property type="match status" value="1"/>
</dbReference>
<accession>A0A2B7YT00</accession>
<dbReference type="EMBL" id="PDNA01000009">
    <property type="protein sequence ID" value="PGH27164.1"/>
    <property type="molecule type" value="Genomic_DNA"/>
</dbReference>
<dbReference type="Proteomes" id="UP000224634">
    <property type="component" value="Unassembled WGS sequence"/>
</dbReference>
<organism evidence="8 9">
    <name type="scientific">Polytolypa hystricis (strain UAMH7299)</name>
    <dbReference type="NCBI Taxonomy" id="1447883"/>
    <lineage>
        <taxon>Eukaryota</taxon>
        <taxon>Fungi</taxon>
        <taxon>Dikarya</taxon>
        <taxon>Ascomycota</taxon>
        <taxon>Pezizomycotina</taxon>
        <taxon>Eurotiomycetes</taxon>
        <taxon>Eurotiomycetidae</taxon>
        <taxon>Onygenales</taxon>
        <taxon>Onygenales incertae sedis</taxon>
        <taxon>Polytolypa</taxon>
    </lineage>
</organism>
<dbReference type="InterPro" id="IPR050546">
    <property type="entry name" value="Glycosyl_Hydrlase_16"/>
</dbReference>
<reference evidence="8 9" key="1">
    <citation type="submission" date="2017-10" db="EMBL/GenBank/DDBJ databases">
        <title>Comparative genomics in systemic dimorphic fungi from Ajellomycetaceae.</title>
        <authorList>
            <person name="Munoz J.F."/>
            <person name="Mcewen J.G."/>
            <person name="Clay O.K."/>
            <person name="Cuomo C.A."/>
        </authorList>
    </citation>
    <scope>NUCLEOTIDE SEQUENCE [LARGE SCALE GENOMIC DNA]</scope>
    <source>
        <strain evidence="8 9">UAMH7299</strain>
    </source>
</reference>